<keyword evidence="2" id="KW-1185">Reference proteome</keyword>
<evidence type="ECO:0000313" key="2">
    <source>
        <dbReference type="Proteomes" id="UP001500359"/>
    </source>
</evidence>
<dbReference type="EMBL" id="BAAAFD010000001">
    <property type="protein sequence ID" value="GAA0853074.1"/>
    <property type="molecule type" value="Genomic_DNA"/>
</dbReference>
<dbReference type="Gene3D" id="1.10.260.80">
    <property type="match status" value="1"/>
</dbReference>
<dbReference type="InterPro" id="IPR006439">
    <property type="entry name" value="HAD-SF_hydro_IA"/>
</dbReference>
<dbReference type="PANTHER" id="PTHR43885">
    <property type="entry name" value="HALOACID DEHALOGENASE-LIKE HYDROLASE"/>
    <property type="match status" value="1"/>
</dbReference>
<evidence type="ECO:0000313" key="1">
    <source>
        <dbReference type="EMBL" id="GAA0853074.1"/>
    </source>
</evidence>
<dbReference type="InterPro" id="IPR041492">
    <property type="entry name" value="HAD_2"/>
</dbReference>
<gene>
    <name evidence="1" type="ORF">GCM10009114_04920</name>
</gene>
<dbReference type="SFLD" id="SFLDS00003">
    <property type="entry name" value="Haloacid_Dehalogenase"/>
    <property type="match status" value="1"/>
</dbReference>
<comment type="caution">
    <text evidence="1">The sequence shown here is derived from an EMBL/GenBank/DDBJ whole genome shotgun (WGS) entry which is preliminary data.</text>
</comment>
<dbReference type="GO" id="GO:0016787">
    <property type="term" value="F:hydrolase activity"/>
    <property type="evidence" value="ECO:0007669"/>
    <property type="project" value="UniProtKB-KW"/>
</dbReference>
<dbReference type="Proteomes" id="UP001500359">
    <property type="component" value="Unassembled WGS sequence"/>
</dbReference>
<dbReference type="SFLD" id="SFLDG01129">
    <property type="entry name" value="C1.5:_HAD__Beta-PGM__Phosphata"/>
    <property type="match status" value="1"/>
</dbReference>
<proteinExistence type="predicted"/>
<dbReference type="RefSeq" id="WP_343856173.1">
    <property type="nucleotide sequence ID" value="NZ_BAAAFD010000001.1"/>
</dbReference>
<dbReference type="Pfam" id="PF13419">
    <property type="entry name" value="HAD_2"/>
    <property type="match status" value="1"/>
</dbReference>
<dbReference type="PANTHER" id="PTHR43885:SF1">
    <property type="entry name" value="SUPERFAMILY HYDROLASE, PUTATIVE (AFU_ORTHOLOGUE AFUA_4G13290)-RELATED"/>
    <property type="match status" value="1"/>
</dbReference>
<dbReference type="NCBIfam" id="TIGR01549">
    <property type="entry name" value="HAD-SF-IA-v1"/>
    <property type="match status" value="1"/>
</dbReference>
<dbReference type="InterPro" id="IPR023214">
    <property type="entry name" value="HAD_sf"/>
</dbReference>
<dbReference type="SUPFAM" id="SSF56784">
    <property type="entry name" value="HAD-like"/>
    <property type="match status" value="1"/>
</dbReference>
<protein>
    <submittedName>
        <fullName evidence="1">HAD family hydrolase</fullName>
    </submittedName>
</protein>
<sequence>MSKQIAAIKGFIFDLDGTLMHANLDFEYLRQAVGCPMDTDILTHVDGLNHELRTQALHIIIQHEIEDACTASWINGAAEFVQRIADDVIPMAIVTRNCRQAAQRKLADSIQHFEVVLTREDALPKPDPDALLKIAKQWQIPVSGLAYIGDYLYDVQAANRAGMLSCLYAPNGVPDYADQADIVFSDFAQLATWLD</sequence>
<organism evidence="1 2">
    <name type="scientific">Aliiglaciecola litoralis</name>
    <dbReference type="NCBI Taxonomy" id="582857"/>
    <lineage>
        <taxon>Bacteria</taxon>
        <taxon>Pseudomonadati</taxon>
        <taxon>Pseudomonadota</taxon>
        <taxon>Gammaproteobacteria</taxon>
        <taxon>Alteromonadales</taxon>
        <taxon>Alteromonadaceae</taxon>
        <taxon>Aliiglaciecola</taxon>
    </lineage>
</organism>
<accession>A0ABP3WMU0</accession>
<name>A0ABP3WMU0_9ALTE</name>
<keyword evidence="1" id="KW-0378">Hydrolase</keyword>
<dbReference type="Gene3D" id="3.40.50.1000">
    <property type="entry name" value="HAD superfamily/HAD-like"/>
    <property type="match status" value="1"/>
</dbReference>
<dbReference type="InterPro" id="IPR036412">
    <property type="entry name" value="HAD-like_sf"/>
</dbReference>
<reference evidence="2" key="1">
    <citation type="journal article" date="2019" name="Int. J. Syst. Evol. Microbiol.">
        <title>The Global Catalogue of Microorganisms (GCM) 10K type strain sequencing project: providing services to taxonomists for standard genome sequencing and annotation.</title>
        <authorList>
            <consortium name="The Broad Institute Genomics Platform"/>
            <consortium name="The Broad Institute Genome Sequencing Center for Infectious Disease"/>
            <person name="Wu L."/>
            <person name="Ma J."/>
        </authorList>
    </citation>
    <scope>NUCLEOTIDE SEQUENCE [LARGE SCALE GENOMIC DNA]</scope>
    <source>
        <strain evidence="2">JCM 15896</strain>
    </source>
</reference>
<dbReference type="NCBIfam" id="TIGR01509">
    <property type="entry name" value="HAD-SF-IA-v3"/>
    <property type="match status" value="1"/>
</dbReference>